<dbReference type="AlphaFoldDB" id="A0AA51MQQ4"/>
<gene>
    <name evidence="1" type="ORF">RCC75_11230</name>
    <name evidence="2" type="ORF">RCG00_08120</name>
</gene>
<evidence type="ECO:0000313" key="1">
    <source>
        <dbReference type="EMBL" id="MDQ5769105.1"/>
    </source>
</evidence>
<reference evidence="2 3" key="1">
    <citation type="submission" date="2023-08" db="EMBL/GenBank/DDBJ databases">
        <title>New molecular markers tilS and rpoB for phylogenetic and monitoring studies of the genus Thiothrix biodiversity.</title>
        <authorList>
            <person name="Ravin N.V."/>
            <person name="Smolyakov D."/>
            <person name="Markov N.D."/>
            <person name="Beletsky A.V."/>
            <person name="Mardanov A.V."/>
            <person name="Rudenko T.S."/>
            <person name="Grabovich M.Y."/>
        </authorList>
    </citation>
    <scope>NUCLEOTIDE SEQUENCE</scope>
    <source>
        <strain evidence="2">DNT52</strain>
        <strain evidence="1 3">H33</strain>
    </source>
</reference>
<dbReference type="Proteomes" id="UP001229862">
    <property type="component" value="Chromosome"/>
</dbReference>
<dbReference type="Pfam" id="PF07357">
    <property type="entry name" value="DRAT"/>
    <property type="match status" value="1"/>
</dbReference>
<accession>A0AA51MQQ4</accession>
<dbReference type="InterPro" id="IPR009953">
    <property type="entry name" value="DRA_trans"/>
</dbReference>
<dbReference type="EMBL" id="CP133217">
    <property type="protein sequence ID" value="WML88335.1"/>
    <property type="molecule type" value="Genomic_DNA"/>
</dbReference>
<protein>
    <submittedName>
        <fullName evidence="2">NAD(+)--dinitrogen-reductase ADP-D-ribosyltransferase</fullName>
    </submittedName>
</protein>
<dbReference type="RefSeq" id="WP_308135022.1">
    <property type="nucleotide sequence ID" value="NZ_CP133217.1"/>
</dbReference>
<sequence length="273" mass="30500">MAGSDSSRVPDNSDTFCTGKDSAFLPFNRCNLPASLLGSLSFQQHPVPLALDGVSTLHKSLFTHLQAMPDAAARAQRFMDYMTVHFCLEALEEVGLDANSKQKRANANYLRVLRGWGFDSSGREGAVLKGWVESRFGLAVQYHQGNFLLDRCKGLYGTNALESQLDLVYTYCQYELALSHSQQSHLTLYRGVNALDEYRVLERDGKRAVVVMNNVSSFTHSRERADEFGDYVIEARVPVVKVLGYYDLLPKLLRGEGEFLVVGGVYEVSINMH</sequence>
<proteinExistence type="predicted"/>
<dbReference type="EMBL" id="JAVFKN010000013">
    <property type="protein sequence ID" value="MDQ5769105.1"/>
    <property type="molecule type" value="Genomic_DNA"/>
</dbReference>
<keyword evidence="3" id="KW-1185">Reference proteome</keyword>
<organism evidence="2">
    <name type="scientific">Thiothrix subterranea</name>
    <dbReference type="NCBI Taxonomy" id="2735563"/>
    <lineage>
        <taxon>Bacteria</taxon>
        <taxon>Pseudomonadati</taxon>
        <taxon>Pseudomonadota</taxon>
        <taxon>Gammaproteobacteria</taxon>
        <taxon>Thiotrichales</taxon>
        <taxon>Thiotrichaceae</taxon>
        <taxon>Thiothrix</taxon>
    </lineage>
</organism>
<dbReference type="Proteomes" id="UP001223336">
    <property type="component" value="Unassembled WGS sequence"/>
</dbReference>
<dbReference type="GO" id="GO:0009399">
    <property type="term" value="P:nitrogen fixation"/>
    <property type="evidence" value="ECO:0007669"/>
    <property type="project" value="InterPro"/>
</dbReference>
<dbReference type="GO" id="GO:0030701">
    <property type="term" value="F:NAD+-dinitrogen-reductase ADP-D-ribosyltransferase activity"/>
    <property type="evidence" value="ECO:0007669"/>
    <property type="project" value="InterPro"/>
</dbReference>
<evidence type="ECO:0000313" key="2">
    <source>
        <dbReference type="EMBL" id="WML88335.1"/>
    </source>
</evidence>
<name>A0AA51MQQ4_9GAMM</name>
<evidence type="ECO:0000313" key="3">
    <source>
        <dbReference type="Proteomes" id="UP001223336"/>
    </source>
</evidence>